<comment type="caution">
    <text evidence="1">The sequence shown here is derived from an EMBL/GenBank/DDBJ whole genome shotgun (WGS) entry which is preliminary data.</text>
</comment>
<dbReference type="EMBL" id="AWGB01000029">
    <property type="protein sequence ID" value="ESQ89464.1"/>
    <property type="molecule type" value="Genomic_DNA"/>
</dbReference>
<dbReference type="PATRIC" id="fig|1121022.4.peg.2824"/>
<organism evidence="1 2">
    <name type="scientific">Asticcacaulis benevestitus DSM 16100 = ATCC BAA-896</name>
    <dbReference type="NCBI Taxonomy" id="1121022"/>
    <lineage>
        <taxon>Bacteria</taxon>
        <taxon>Pseudomonadati</taxon>
        <taxon>Pseudomonadota</taxon>
        <taxon>Alphaproteobacteria</taxon>
        <taxon>Caulobacterales</taxon>
        <taxon>Caulobacteraceae</taxon>
        <taxon>Asticcacaulis</taxon>
    </lineage>
</organism>
<protein>
    <submittedName>
        <fullName evidence="1">Uncharacterized protein</fullName>
    </submittedName>
</protein>
<evidence type="ECO:0000313" key="1">
    <source>
        <dbReference type="EMBL" id="ESQ89464.1"/>
    </source>
</evidence>
<keyword evidence="2" id="KW-1185">Reference proteome</keyword>
<proteinExistence type="predicted"/>
<accession>V4PQ57</accession>
<reference evidence="1 2" key="1">
    <citation type="journal article" date="2014" name="Nature">
        <title>Sequential evolution of bacterial morphology by co-option of a developmental regulator.</title>
        <authorList>
            <person name="Jiang C."/>
            <person name="Brown P.J."/>
            <person name="Ducret A."/>
            <person name="Brun Y.V."/>
        </authorList>
    </citation>
    <scope>NUCLEOTIDE SEQUENCE [LARGE SCALE GENOMIC DNA]</scope>
    <source>
        <strain evidence="1 2">DSM 16100</strain>
    </source>
</reference>
<name>V4PQ57_9CAUL</name>
<evidence type="ECO:0000313" key="2">
    <source>
        <dbReference type="Proteomes" id="UP000017837"/>
    </source>
</evidence>
<sequence length="34" mass="3849">MGRLFTLMLFQNMMGPPLKVKPADQAATQREVDI</sequence>
<dbReference type="AlphaFoldDB" id="V4PQ57"/>
<gene>
    <name evidence="1" type="ORF">ABENE_13880</name>
</gene>
<dbReference type="Proteomes" id="UP000017837">
    <property type="component" value="Unassembled WGS sequence"/>
</dbReference>